<accession>A0A8S5NB88</accession>
<name>A0A8S5NB88_9CAUD</name>
<organism evidence="1">
    <name type="scientific">Siphoviridae sp. ctBmU27</name>
    <dbReference type="NCBI Taxonomy" id="2826189"/>
    <lineage>
        <taxon>Viruses</taxon>
        <taxon>Duplodnaviria</taxon>
        <taxon>Heunggongvirae</taxon>
        <taxon>Uroviricota</taxon>
        <taxon>Caudoviricetes</taxon>
    </lineage>
</organism>
<protein>
    <submittedName>
        <fullName evidence="1">Uncharacterized protein</fullName>
    </submittedName>
</protein>
<evidence type="ECO:0000313" key="1">
    <source>
        <dbReference type="EMBL" id="DAD91339.1"/>
    </source>
</evidence>
<dbReference type="Pfam" id="PF20458">
    <property type="entry name" value="DUF6711"/>
    <property type="match status" value="1"/>
</dbReference>
<proteinExistence type="predicted"/>
<reference evidence="1" key="1">
    <citation type="journal article" date="2021" name="Proc. Natl. Acad. Sci. U.S.A.">
        <title>A Catalog of Tens of Thousands of Viruses from Human Metagenomes Reveals Hidden Associations with Chronic Diseases.</title>
        <authorList>
            <person name="Tisza M.J."/>
            <person name="Buck C.B."/>
        </authorList>
    </citation>
    <scope>NUCLEOTIDE SEQUENCE</scope>
    <source>
        <strain evidence="1">CtBmU27</strain>
    </source>
</reference>
<dbReference type="InterPro" id="IPR046557">
    <property type="entry name" value="DUF6711"/>
</dbReference>
<dbReference type="EMBL" id="BK015110">
    <property type="protein sequence ID" value="DAD91339.1"/>
    <property type="molecule type" value="Genomic_DNA"/>
</dbReference>
<sequence>MTWDIYDLDSENGAGRNQQGKMFRDRVAIKRKLTCTWGPLDSSEMSTLLSAMTSTEFSIEYPDALTGARRTMTAYVGDRSAPCYMYNPDKGKWLWQGLSANFIEV</sequence>